<dbReference type="GO" id="GO:0003700">
    <property type="term" value="F:DNA-binding transcription factor activity"/>
    <property type="evidence" value="ECO:0007669"/>
    <property type="project" value="InterPro"/>
</dbReference>
<evidence type="ECO:0000313" key="3">
    <source>
        <dbReference type="EMBL" id="OAB34149.1"/>
    </source>
</evidence>
<dbReference type="RefSeq" id="WP_068537892.1">
    <property type="nucleotide sequence ID" value="NZ_LVJH01000070.1"/>
</dbReference>
<proteinExistence type="predicted"/>
<feature type="domain" description="HTH marR-type" evidence="2">
    <location>
        <begin position="56"/>
        <end position="93"/>
    </location>
</feature>
<dbReference type="Gene3D" id="1.10.10.10">
    <property type="entry name" value="Winged helix-like DNA-binding domain superfamily/Winged helix DNA-binding domain"/>
    <property type="match status" value="1"/>
</dbReference>
<dbReference type="Pfam" id="PF01047">
    <property type="entry name" value="MarR"/>
    <property type="match status" value="1"/>
</dbReference>
<reference evidence="3 4" key="1">
    <citation type="submission" date="2016-03" db="EMBL/GenBank/DDBJ databases">
        <title>Draft genome sequence of Paenibacillus glacialis DSM 22343.</title>
        <authorList>
            <person name="Shin S.-K."/>
            <person name="Yi H."/>
        </authorList>
    </citation>
    <scope>NUCLEOTIDE SEQUENCE [LARGE SCALE GENOMIC DNA]</scope>
    <source>
        <strain evidence="3 4">DSM 22343</strain>
    </source>
</reference>
<name>A0A168DFH1_9BACL</name>
<dbReference type="InterPro" id="IPR000835">
    <property type="entry name" value="HTH_MarR-typ"/>
</dbReference>
<sequence length="323" mass="37702">MPKDSYPFPIYSGLLEPEHYNKISTAIWLFLWCISSVTKDKEDEEGVSWGIVLGNKPIKLDDLSEQFGVARKTISRWIDTLEDHGYIRVTRAPYGLIFTVRNSKKYRNKMDKNVHSEEREETDMSTLEGREETKMSTLLDKNVHSNKDIIKILIDRLIDGLDDHRFTNERCGVLTTVLASMPLNEIHLDEKSVSKRFSEIDRYYLNRKGKLSSSTADYKPMMLLAKIAIPIEFIFFGIDLSFARHDKQKRWESAEINLFSYCQKVIDGIWNQLLNDIKIANSESSGSVKKYPERKQSKTKQQRDLDELERMREEIRREQIAGH</sequence>
<feature type="compositionally biased region" description="Basic and acidic residues" evidence="1">
    <location>
        <begin position="290"/>
        <end position="309"/>
    </location>
</feature>
<dbReference type="InterPro" id="IPR036390">
    <property type="entry name" value="WH_DNA-bd_sf"/>
</dbReference>
<gene>
    <name evidence="3" type="ORF">PGLA_24960</name>
</gene>
<dbReference type="SUPFAM" id="SSF46785">
    <property type="entry name" value="Winged helix' DNA-binding domain"/>
    <property type="match status" value="1"/>
</dbReference>
<evidence type="ECO:0000259" key="2">
    <source>
        <dbReference type="Pfam" id="PF01047"/>
    </source>
</evidence>
<evidence type="ECO:0000313" key="4">
    <source>
        <dbReference type="Proteomes" id="UP000076967"/>
    </source>
</evidence>
<keyword evidence="4" id="KW-1185">Reference proteome</keyword>
<dbReference type="EMBL" id="LVJH01000070">
    <property type="protein sequence ID" value="OAB34149.1"/>
    <property type="molecule type" value="Genomic_DNA"/>
</dbReference>
<dbReference type="Proteomes" id="UP000076967">
    <property type="component" value="Unassembled WGS sequence"/>
</dbReference>
<evidence type="ECO:0000256" key="1">
    <source>
        <dbReference type="SAM" id="MobiDB-lite"/>
    </source>
</evidence>
<feature type="region of interest" description="Disordered" evidence="1">
    <location>
        <begin position="110"/>
        <end position="130"/>
    </location>
</feature>
<dbReference type="AlphaFoldDB" id="A0A168DFH1"/>
<protein>
    <recommendedName>
        <fullName evidence="2">HTH marR-type domain-containing protein</fullName>
    </recommendedName>
</protein>
<dbReference type="OrthoDB" id="1821976at2"/>
<comment type="caution">
    <text evidence="3">The sequence shown here is derived from an EMBL/GenBank/DDBJ whole genome shotgun (WGS) entry which is preliminary data.</text>
</comment>
<organism evidence="3 4">
    <name type="scientific">Paenibacillus glacialis</name>
    <dbReference type="NCBI Taxonomy" id="494026"/>
    <lineage>
        <taxon>Bacteria</taxon>
        <taxon>Bacillati</taxon>
        <taxon>Bacillota</taxon>
        <taxon>Bacilli</taxon>
        <taxon>Bacillales</taxon>
        <taxon>Paenibacillaceae</taxon>
        <taxon>Paenibacillus</taxon>
    </lineage>
</organism>
<dbReference type="InterPro" id="IPR036388">
    <property type="entry name" value="WH-like_DNA-bd_sf"/>
</dbReference>
<feature type="region of interest" description="Disordered" evidence="1">
    <location>
        <begin position="284"/>
        <end position="309"/>
    </location>
</feature>
<dbReference type="STRING" id="494026.PGLA_24960"/>
<accession>A0A168DFH1</accession>